<protein>
    <submittedName>
        <fullName evidence="2">Thioredoxin</fullName>
    </submittedName>
</protein>
<gene>
    <name evidence="2" type="ORF">HXK00_09580</name>
</gene>
<dbReference type="Gene3D" id="3.40.30.10">
    <property type="entry name" value="Glutaredoxin"/>
    <property type="match status" value="1"/>
</dbReference>
<dbReference type="InterPro" id="IPR036249">
    <property type="entry name" value="Thioredoxin-like_sf"/>
</dbReference>
<feature type="domain" description="Thioredoxin" evidence="1">
    <location>
        <begin position="1"/>
        <end position="44"/>
    </location>
</feature>
<organism evidence="2 3">
    <name type="scientific">Abiotrophia defectiva</name>
    <name type="common">Streptococcus defectivus</name>
    <dbReference type="NCBI Taxonomy" id="46125"/>
    <lineage>
        <taxon>Bacteria</taxon>
        <taxon>Bacillati</taxon>
        <taxon>Bacillota</taxon>
        <taxon>Bacilli</taxon>
        <taxon>Lactobacillales</taxon>
        <taxon>Aerococcaceae</taxon>
        <taxon>Abiotrophia</taxon>
    </lineage>
</organism>
<reference evidence="2" key="1">
    <citation type="submission" date="2020-04" db="EMBL/GenBank/DDBJ databases">
        <title>Deep metagenomics examines the oral microbiome during advanced dental caries in children, revealing novel taxa and co-occurrences with host molecules.</title>
        <authorList>
            <person name="Baker J.L."/>
            <person name="Morton J.T."/>
            <person name="Dinis M."/>
            <person name="Alvarez R."/>
            <person name="Tran N.C."/>
            <person name="Knight R."/>
            <person name="Edlund A."/>
        </authorList>
    </citation>
    <scope>NUCLEOTIDE SEQUENCE</scope>
    <source>
        <strain evidence="2">JCVI_23_bin.16</strain>
    </source>
</reference>
<sequence length="47" mass="5299">DEEQKVAQEFGVMSIPTLLIKKDGQPVEKLIGYHDQAKLEAILAQYL</sequence>
<dbReference type="Proteomes" id="UP000757900">
    <property type="component" value="Unassembled WGS sequence"/>
</dbReference>
<dbReference type="AlphaFoldDB" id="A0A929QTR9"/>
<comment type="caution">
    <text evidence="2">The sequence shown here is derived from an EMBL/GenBank/DDBJ whole genome shotgun (WGS) entry which is preliminary data.</text>
</comment>
<proteinExistence type="predicted"/>
<evidence type="ECO:0000313" key="3">
    <source>
        <dbReference type="Proteomes" id="UP000757900"/>
    </source>
</evidence>
<dbReference type="SUPFAM" id="SSF52833">
    <property type="entry name" value="Thioredoxin-like"/>
    <property type="match status" value="1"/>
</dbReference>
<dbReference type="EMBL" id="JABZFV010000451">
    <property type="protein sequence ID" value="MBF0935869.1"/>
    <property type="molecule type" value="Genomic_DNA"/>
</dbReference>
<evidence type="ECO:0000313" key="2">
    <source>
        <dbReference type="EMBL" id="MBF0935869.1"/>
    </source>
</evidence>
<dbReference type="CDD" id="cd02947">
    <property type="entry name" value="TRX_family"/>
    <property type="match status" value="1"/>
</dbReference>
<evidence type="ECO:0000259" key="1">
    <source>
        <dbReference type="Pfam" id="PF00085"/>
    </source>
</evidence>
<feature type="non-terminal residue" evidence="2">
    <location>
        <position position="1"/>
    </location>
</feature>
<name>A0A929QTR9_ABIDE</name>
<dbReference type="Pfam" id="PF00085">
    <property type="entry name" value="Thioredoxin"/>
    <property type="match status" value="1"/>
</dbReference>
<accession>A0A929QTR9</accession>
<dbReference type="InterPro" id="IPR013766">
    <property type="entry name" value="Thioredoxin_domain"/>
</dbReference>